<gene>
    <name evidence="4" type="ORF">CLOHIR_00556</name>
</gene>
<dbReference type="InterPro" id="IPR050792">
    <property type="entry name" value="ADP-ribosylglycohydrolase"/>
</dbReference>
<protein>
    <submittedName>
        <fullName evidence="4">ADP-ribosylglycohydrolase</fullName>
    </submittedName>
</protein>
<dbReference type="Proteomes" id="UP000003178">
    <property type="component" value="Unassembled WGS sequence"/>
</dbReference>
<dbReference type="OrthoDB" id="9798107at2"/>
<evidence type="ECO:0000256" key="1">
    <source>
        <dbReference type="ARBA" id="ARBA00010702"/>
    </source>
</evidence>
<dbReference type="PANTHER" id="PTHR16222:SF24">
    <property type="entry name" value="ADP-RIBOSYLHYDROLASE ARH3"/>
    <property type="match status" value="1"/>
</dbReference>
<feature type="binding site" evidence="3">
    <location>
        <position position="286"/>
    </location>
    <ligand>
        <name>Mg(2+)</name>
        <dbReference type="ChEBI" id="CHEBI:18420"/>
        <label>1</label>
    </ligand>
</feature>
<feature type="binding site" evidence="3">
    <location>
        <position position="289"/>
    </location>
    <ligand>
        <name>Mg(2+)</name>
        <dbReference type="ChEBI" id="CHEBI:18420"/>
        <label>1</label>
    </ligand>
</feature>
<organism evidence="4 5">
    <name type="scientific">Peptacetobacter hiranonis (strain DSM 13275 / JCM 10541 / KCTC 15199 / TO-931)</name>
    <name type="common">Clostridium hiranonis</name>
    <dbReference type="NCBI Taxonomy" id="500633"/>
    <lineage>
        <taxon>Bacteria</taxon>
        <taxon>Bacillati</taxon>
        <taxon>Bacillota</taxon>
        <taxon>Clostridia</taxon>
        <taxon>Peptostreptococcales</taxon>
        <taxon>Peptostreptococcaceae</taxon>
        <taxon>Peptacetobacter</taxon>
    </lineage>
</organism>
<dbReference type="Gene3D" id="1.10.4080.10">
    <property type="entry name" value="ADP-ribosylation/Crystallin J1"/>
    <property type="match status" value="1"/>
</dbReference>
<evidence type="ECO:0000256" key="2">
    <source>
        <dbReference type="ARBA" id="ARBA00022801"/>
    </source>
</evidence>
<dbReference type="EMBL" id="ABWP01000020">
    <property type="protein sequence ID" value="EEA85807.1"/>
    <property type="molecule type" value="Genomic_DNA"/>
</dbReference>
<evidence type="ECO:0000313" key="4">
    <source>
        <dbReference type="EMBL" id="EEA85807.1"/>
    </source>
</evidence>
<dbReference type="GO" id="GO:0046872">
    <property type="term" value="F:metal ion binding"/>
    <property type="evidence" value="ECO:0007669"/>
    <property type="project" value="UniProtKB-KW"/>
</dbReference>
<sequence length="337" mass="37232">MNKLLNRFKGCILGGAVGDALGYPIEFMSEEEIFSIYGKDGITVYNLNNGVAEISDDTQMTLFTIDGLLLSDGDEIESLRKCYIDWANTQIGDINIGIEGYSNLLNIKELFSSREPGRTCLMSIWNGANGTLETQINNSKGCGGIMRTAPIGLYFKNKSLKETAFLAAKASALTHSHELAYLSSAIFAVIIACIVHYNMNIEGAIIKSIEVVKECFIDKEYTYELIEIVEKALKLSKENLEDLEAIHILGEGWVAEETLAIAVYCSLKYSNNFEKGIIASVNHNGDSDSTGSITGNILGAYLGIDRISKKFLDKLELVGFIEDISEKLYKKQYMKNN</sequence>
<feature type="binding site" evidence="3">
    <location>
        <position position="288"/>
    </location>
    <ligand>
        <name>Mg(2+)</name>
        <dbReference type="ChEBI" id="CHEBI:18420"/>
        <label>1</label>
    </ligand>
</feature>
<comment type="cofactor">
    <cofactor evidence="3">
        <name>Mg(2+)</name>
        <dbReference type="ChEBI" id="CHEBI:18420"/>
    </cofactor>
    <text evidence="3">Binds 2 magnesium ions per subunit.</text>
</comment>
<comment type="similarity">
    <text evidence="1">Belongs to the ADP-ribosylglycohydrolase family.</text>
</comment>
<feature type="binding site" evidence="3">
    <location>
        <position position="56"/>
    </location>
    <ligand>
        <name>Mg(2+)</name>
        <dbReference type="ChEBI" id="CHEBI:18420"/>
        <label>1</label>
    </ligand>
</feature>
<feature type="binding site" evidence="3">
    <location>
        <position position="55"/>
    </location>
    <ligand>
        <name>Mg(2+)</name>
        <dbReference type="ChEBI" id="CHEBI:18420"/>
        <label>1</label>
    </ligand>
</feature>
<keyword evidence="5" id="KW-1185">Reference proteome</keyword>
<keyword evidence="2 4" id="KW-0378">Hydrolase</keyword>
<evidence type="ECO:0000313" key="5">
    <source>
        <dbReference type="Proteomes" id="UP000003178"/>
    </source>
</evidence>
<dbReference type="eggNOG" id="COG1397">
    <property type="taxonomic scope" value="Bacteria"/>
</dbReference>
<dbReference type="PANTHER" id="PTHR16222">
    <property type="entry name" value="ADP-RIBOSYLGLYCOHYDROLASE"/>
    <property type="match status" value="1"/>
</dbReference>
<proteinExistence type="inferred from homology"/>
<dbReference type="RefSeq" id="WP_006439485.1">
    <property type="nucleotide sequence ID" value="NZ_DS995355.1"/>
</dbReference>
<keyword evidence="3" id="KW-0479">Metal-binding</keyword>
<reference evidence="4 5" key="1">
    <citation type="submission" date="2008-09" db="EMBL/GenBank/DDBJ databases">
        <authorList>
            <person name="Fulton L."/>
            <person name="Clifton S."/>
            <person name="Fulton B."/>
            <person name="Xu J."/>
            <person name="Minx P."/>
            <person name="Pepin K.H."/>
            <person name="Johnson M."/>
            <person name="Thiruvilangam P."/>
            <person name="Bhonagiri V."/>
            <person name="Nash W.E."/>
            <person name="Mardis E.R."/>
            <person name="Wilson R.K."/>
        </authorList>
    </citation>
    <scope>NUCLEOTIDE SEQUENCE [LARGE SCALE GENOMIC DNA]</scope>
    <source>
        <strain evidence="4 5">DSM 13275</strain>
    </source>
</reference>
<comment type="caution">
    <text evidence="4">The sequence shown here is derived from an EMBL/GenBank/DDBJ whole genome shotgun (WGS) entry which is preliminary data.</text>
</comment>
<evidence type="ECO:0000256" key="3">
    <source>
        <dbReference type="PIRSR" id="PIRSR605502-1"/>
    </source>
</evidence>
<dbReference type="STRING" id="500633.CLOHIR_00556"/>
<dbReference type="HOGENOM" id="CLU_024566_7_1_9"/>
<feature type="binding site" evidence="3">
    <location>
        <position position="57"/>
    </location>
    <ligand>
        <name>Mg(2+)</name>
        <dbReference type="ChEBI" id="CHEBI:18420"/>
        <label>1</label>
    </ligand>
</feature>
<dbReference type="SUPFAM" id="SSF101478">
    <property type="entry name" value="ADP-ribosylglycohydrolase"/>
    <property type="match status" value="1"/>
</dbReference>
<accession>B6FXF7</accession>
<dbReference type="Pfam" id="PF03747">
    <property type="entry name" value="ADP_ribosyl_GH"/>
    <property type="match status" value="1"/>
</dbReference>
<dbReference type="InterPro" id="IPR036705">
    <property type="entry name" value="Ribosyl_crysJ1_sf"/>
</dbReference>
<reference evidence="4 5" key="2">
    <citation type="submission" date="2008-10" db="EMBL/GenBank/DDBJ databases">
        <title>Draft genome sequence of Clostridium hiranonis (DSM 13275).</title>
        <authorList>
            <person name="Sudarsanam P."/>
            <person name="Ley R."/>
            <person name="Guruge J."/>
            <person name="Turnbaugh P.J."/>
            <person name="Mahowald M."/>
            <person name="Liep D."/>
            <person name="Gordon J."/>
        </authorList>
    </citation>
    <scope>NUCLEOTIDE SEQUENCE [LARGE SCALE GENOMIC DNA]</scope>
    <source>
        <strain evidence="4 5">DSM 13275</strain>
    </source>
</reference>
<name>B6FXF7_PEPHT</name>
<dbReference type="AlphaFoldDB" id="B6FXF7"/>
<dbReference type="InterPro" id="IPR005502">
    <property type="entry name" value="Ribosyl_crysJ1"/>
</dbReference>
<keyword evidence="3" id="KW-0460">Magnesium</keyword>
<dbReference type="GO" id="GO:0016787">
    <property type="term" value="F:hydrolase activity"/>
    <property type="evidence" value="ECO:0007669"/>
    <property type="project" value="UniProtKB-KW"/>
</dbReference>